<comment type="subcellular location">
    <subcellularLocation>
        <location evidence="1">Membrane</location>
        <topology evidence="1">Multi-pass membrane protein</topology>
    </subcellularLocation>
</comment>
<evidence type="ECO:0000256" key="3">
    <source>
        <dbReference type="ARBA" id="ARBA00022692"/>
    </source>
</evidence>
<dbReference type="InterPro" id="IPR051723">
    <property type="entry name" value="Bact_OM_Invasion-Related"/>
</dbReference>
<dbReference type="InterPro" id="IPR011250">
    <property type="entry name" value="OMP/PagP_B-barrel"/>
</dbReference>
<name>A0AAW3HD36_9ENTR</name>
<keyword evidence="3" id="KW-0812">Transmembrane</keyword>
<evidence type="ECO:0000256" key="2">
    <source>
        <dbReference type="ARBA" id="ARBA00022452"/>
    </source>
</evidence>
<comment type="caution">
    <text evidence="7">The sequence shown here is derived from an EMBL/GenBank/DDBJ whole genome shotgun (WGS) entry which is preliminary data.</text>
</comment>
<dbReference type="InterPro" id="IPR000758">
    <property type="entry name" value="Enterovir_OMP"/>
</dbReference>
<keyword evidence="2" id="KW-1134">Transmembrane beta strand</keyword>
<dbReference type="SUPFAM" id="SSF56925">
    <property type="entry name" value="OMPA-like"/>
    <property type="match status" value="1"/>
</dbReference>
<evidence type="ECO:0000256" key="4">
    <source>
        <dbReference type="ARBA" id="ARBA00022729"/>
    </source>
</evidence>
<feature type="signal peptide" evidence="6">
    <location>
        <begin position="1"/>
        <end position="21"/>
    </location>
</feature>
<keyword evidence="8" id="KW-1185">Reference proteome</keyword>
<evidence type="ECO:0000256" key="6">
    <source>
        <dbReference type="SAM" id="SignalP"/>
    </source>
</evidence>
<dbReference type="PANTHER" id="PTHR35892">
    <property type="entry name" value="OUTER MEMBRANE PROTEIN PAGN-RELATED"/>
    <property type="match status" value="1"/>
</dbReference>
<keyword evidence="4 6" id="KW-0732">Signal</keyword>
<reference evidence="7 8" key="1">
    <citation type="submission" date="2015-02" db="EMBL/GenBank/DDBJ databases">
        <authorList>
            <person name="Adams M."/>
            <person name="Sutton G."/>
            <person name="Nelson K."/>
            <person name="Bonomo R."/>
            <person name="McCorrison J."/>
            <person name="Sanka R."/>
            <person name="Brinkac L."/>
            <person name="Nierman W."/>
        </authorList>
    </citation>
    <scope>NUCLEOTIDE SEQUENCE [LARGE SCALE GENOMIC DNA]</scope>
    <source>
        <strain evidence="7 8">CIDEIMsCOL9</strain>
    </source>
</reference>
<dbReference type="AlphaFoldDB" id="A0AAW3HD36"/>
<dbReference type="PRINTS" id="PR00316">
    <property type="entry name" value="ENTEROVIROMP"/>
</dbReference>
<keyword evidence="5" id="KW-0472">Membrane</keyword>
<dbReference type="PANTHER" id="PTHR35892:SF2">
    <property type="entry name" value="OUTER MEMBRANE PROTEIN PAGN"/>
    <property type="match status" value="1"/>
</dbReference>
<feature type="chain" id="PRO_5043946554" evidence="6">
    <location>
        <begin position="22"/>
        <end position="186"/>
    </location>
</feature>
<dbReference type="GO" id="GO:0016020">
    <property type="term" value="C:membrane"/>
    <property type="evidence" value="ECO:0007669"/>
    <property type="project" value="UniProtKB-SubCell"/>
</dbReference>
<dbReference type="RefSeq" id="WP_032644317.1">
    <property type="nucleotide sequence ID" value="NZ_CP043318.1"/>
</dbReference>
<evidence type="ECO:0000313" key="7">
    <source>
        <dbReference type="EMBL" id="KJX33728.1"/>
    </source>
</evidence>
<evidence type="ECO:0000256" key="1">
    <source>
        <dbReference type="ARBA" id="ARBA00004141"/>
    </source>
</evidence>
<protein>
    <submittedName>
        <fullName evidence="7">Virulence protein</fullName>
    </submittedName>
</protein>
<sequence>MNKISLAIILATSVASSVVFANEQTLSLGYAHADVQNFNSLSGVNLQYRYEFNSPLSIVGSFTYMQGDGSNQYYVVNDFVQNDADVKYYSVLAGPAYRINNYLSLYALAGVSYVKATGSTTWINSTLDYTGHDSISLNSTSFAYGAGLMVNPVENISVTIGYEGTNADLDGNYAINGFNLGIGYRF</sequence>
<evidence type="ECO:0000313" key="8">
    <source>
        <dbReference type="Proteomes" id="UP000033354"/>
    </source>
</evidence>
<dbReference type="GeneID" id="63144766"/>
<evidence type="ECO:0000256" key="5">
    <source>
        <dbReference type="ARBA" id="ARBA00023136"/>
    </source>
</evidence>
<dbReference type="PROSITE" id="PS00695">
    <property type="entry name" value="ENT_VIR_OMP_2"/>
    <property type="match status" value="1"/>
</dbReference>
<proteinExistence type="predicted"/>
<gene>
    <name evidence="7" type="ORF">SG71_18275</name>
</gene>
<organism evidence="7 8">
    <name type="scientific">Enterobacter chengduensis</name>
    <dbReference type="NCBI Taxonomy" id="2494701"/>
    <lineage>
        <taxon>Bacteria</taxon>
        <taxon>Pseudomonadati</taxon>
        <taxon>Pseudomonadota</taxon>
        <taxon>Gammaproteobacteria</taxon>
        <taxon>Enterobacterales</taxon>
        <taxon>Enterobacteriaceae</taxon>
        <taxon>Enterobacter</taxon>
        <taxon>Enterobacter cloacae complex</taxon>
    </lineage>
</organism>
<accession>A0AAW3HD36</accession>
<dbReference type="EMBL" id="JZKT01000028">
    <property type="protein sequence ID" value="KJX33728.1"/>
    <property type="molecule type" value="Genomic_DNA"/>
</dbReference>
<dbReference type="Pfam" id="PF06316">
    <property type="entry name" value="Ail_Lom"/>
    <property type="match status" value="1"/>
</dbReference>
<dbReference type="GO" id="GO:0044384">
    <property type="term" value="C:host outer membrane"/>
    <property type="evidence" value="ECO:0007669"/>
    <property type="project" value="InterPro"/>
</dbReference>
<dbReference type="Gene3D" id="2.40.160.20">
    <property type="match status" value="1"/>
</dbReference>
<dbReference type="Proteomes" id="UP000033354">
    <property type="component" value="Unassembled WGS sequence"/>
</dbReference>